<keyword evidence="1" id="KW-0812">Transmembrane</keyword>
<evidence type="ECO:0000313" key="3">
    <source>
        <dbReference type="Proteomes" id="UP000441354"/>
    </source>
</evidence>
<dbReference type="Proteomes" id="UP000441354">
    <property type="component" value="Unassembled WGS sequence"/>
</dbReference>
<evidence type="ECO:0000256" key="1">
    <source>
        <dbReference type="SAM" id="Phobius"/>
    </source>
</evidence>
<reference evidence="2 3" key="1">
    <citation type="journal article" date="2014" name="Arch. Microbiol.">
        <title>Bacillus mesophilum sp. nov., strain IITR-54T, a novel 4-chlorobiphenyl dechlorinating bacterium.</title>
        <authorList>
            <person name="Manickam N."/>
            <person name="Singh N.K."/>
            <person name="Bajaj A."/>
            <person name="Kumar R.M."/>
            <person name="Kaur G."/>
            <person name="Kaur N."/>
            <person name="Bala M."/>
            <person name="Kumar A."/>
            <person name="Mayilraj S."/>
        </authorList>
    </citation>
    <scope>NUCLEOTIDE SEQUENCE [LARGE SCALE GENOMIC DNA]</scope>
    <source>
        <strain evidence="2 3">IITR-54</strain>
    </source>
</reference>
<dbReference type="AlphaFoldDB" id="A0A7V7RQA7"/>
<accession>A0A7V7RQA7</accession>
<keyword evidence="3" id="KW-1185">Reference proteome</keyword>
<dbReference type="EMBL" id="WBOT01000001">
    <property type="protein sequence ID" value="KAB2335595.1"/>
    <property type="molecule type" value="Genomic_DNA"/>
</dbReference>
<organism evidence="2 3">
    <name type="scientific">Bacillus mesophilum</name>
    <dbReference type="NCBI Taxonomy" id="1071718"/>
    <lineage>
        <taxon>Bacteria</taxon>
        <taxon>Bacillati</taxon>
        <taxon>Bacillota</taxon>
        <taxon>Bacilli</taxon>
        <taxon>Bacillales</taxon>
        <taxon>Bacillaceae</taxon>
        <taxon>Bacillus</taxon>
    </lineage>
</organism>
<gene>
    <name evidence="2" type="ORF">F7732_03205</name>
</gene>
<name>A0A7V7RQA7_9BACI</name>
<dbReference type="RefSeq" id="WP_151572212.1">
    <property type="nucleotide sequence ID" value="NZ_WBOT01000001.1"/>
</dbReference>
<dbReference type="OrthoDB" id="2884543at2"/>
<sequence>MKTKNIIIVLSVLLNITLGILFYIETQRSGPVDVGFEFKEAIRLERYDDARNLMTEERIEAIPEDILKKVNEMMSSGTSFRTYQLLEFTNGEMVLLNLTPDKEYEIQNVTIVPDEMKSVFSEL</sequence>
<keyword evidence="1" id="KW-1133">Transmembrane helix</keyword>
<comment type="caution">
    <text evidence="2">The sequence shown here is derived from an EMBL/GenBank/DDBJ whole genome shotgun (WGS) entry which is preliminary data.</text>
</comment>
<protein>
    <submittedName>
        <fullName evidence="2">Uncharacterized protein</fullName>
    </submittedName>
</protein>
<feature type="transmembrane region" description="Helical" evidence="1">
    <location>
        <begin position="6"/>
        <end position="24"/>
    </location>
</feature>
<evidence type="ECO:0000313" key="2">
    <source>
        <dbReference type="EMBL" id="KAB2335595.1"/>
    </source>
</evidence>
<keyword evidence="1" id="KW-0472">Membrane</keyword>
<proteinExistence type="predicted"/>